<comment type="caution">
    <text evidence="2">The sequence shown here is derived from an EMBL/GenBank/DDBJ whole genome shotgun (WGS) entry which is preliminary data.</text>
</comment>
<evidence type="ECO:0000313" key="2">
    <source>
        <dbReference type="EMBL" id="CAB1426918.1"/>
    </source>
</evidence>
<feature type="region of interest" description="Disordered" evidence="1">
    <location>
        <begin position="159"/>
        <end position="265"/>
    </location>
</feature>
<sequence length="388" mass="42413">MEDVAVSFTIKEESPDEPLWISDTAGPMGGSVLYSNPGALGESQQLEEGRHLSHPEVARLKPSEFSDLYSGHHAGQISGLHFTVKTEKEEEERSGFSQDGCQHGAGKQNQLAADFSIDERENQLWSSIIEGNDIEAGFPDFSSMVEEYSSTFPEHSDAAVVSNSSKSTGVQQPSSQRPCNGLYSAEYQKDVPQSSGFQSRAPGALPQPDRQKEQLYSQRSGSHAGHLRPPDEHAERDATSGERPAVTHSHSTFTPSSYHNPAQGVLRRGAGLRLLAVREDVQPPAPVQAAPAEPQEEAIVLVHGVWEELPVLVPPQHTPPDAHGREAVRLRAVWEEVHAAEQPEGPPAHPQRRAALQLLPVREDLHPDAPPETPQNHSHVQLRATRTF</sequence>
<proteinExistence type="predicted"/>
<feature type="compositionally biased region" description="Basic and acidic residues" evidence="1">
    <location>
        <begin position="228"/>
        <end position="240"/>
    </location>
</feature>
<reference evidence="2" key="1">
    <citation type="submission" date="2020-03" db="EMBL/GenBank/DDBJ databases">
        <authorList>
            <person name="Weist P."/>
        </authorList>
    </citation>
    <scope>NUCLEOTIDE SEQUENCE</scope>
</reference>
<keyword evidence="3" id="KW-1185">Reference proteome</keyword>
<dbReference type="Proteomes" id="UP001153269">
    <property type="component" value="Unassembled WGS sequence"/>
</dbReference>
<evidence type="ECO:0000313" key="3">
    <source>
        <dbReference type="Proteomes" id="UP001153269"/>
    </source>
</evidence>
<feature type="region of interest" description="Disordered" evidence="1">
    <location>
        <begin position="88"/>
        <end position="109"/>
    </location>
</feature>
<feature type="region of interest" description="Disordered" evidence="1">
    <location>
        <begin position="363"/>
        <end position="388"/>
    </location>
</feature>
<accession>A0A9N7YIJ1</accession>
<feature type="compositionally biased region" description="Polar residues" evidence="1">
    <location>
        <begin position="161"/>
        <end position="178"/>
    </location>
</feature>
<organism evidence="2 3">
    <name type="scientific">Pleuronectes platessa</name>
    <name type="common">European plaice</name>
    <dbReference type="NCBI Taxonomy" id="8262"/>
    <lineage>
        <taxon>Eukaryota</taxon>
        <taxon>Metazoa</taxon>
        <taxon>Chordata</taxon>
        <taxon>Craniata</taxon>
        <taxon>Vertebrata</taxon>
        <taxon>Euteleostomi</taxon>
        <taxon>Actinopterygii</taxon>
        <taxon>Neopterygii</taxon>
        <taxon>Teleostei</taxon>
        <taxon>Neoteleostei</taxon>
        <taxon>Acanthomorphata</taxon>
        <taxon>Carangaria</taxon>
        <taxon>Pleuronectiformes</taxon>
        <taxon>Pleuronectoidei</taxon>
        <taxon>Pleuronectidae</taxon>
        <taxon>Pleuronectes</taxon>
    </lineage>
</organism>
<dbReference type="EMBL" id="CADEAL010000926">
    <property type="protein sequence ID" value="CAB1426918.1"/>
    <property type="molecule type" value="Genomic_DNA"/>
</dbReference>
<evidence type="ECO:0000256" key="1">
    <source>
        <dbReference type="SAM" id="MobiDB-lite"/>
    </source>
</evidence>
<feature type="compositionally biased region" description="Polar residues" evidence="1">
    <location>
        <begin position="248"/>
        <end position="260"/>
    </location>
</feature>
<name>A0A9N7YIJ1_PLEPL</name>
<feature type="compositionally biased region" description="Polar residues" evidence="1">
    <location>
        <begin position="374"/>
        <end position="388"/>
    </location>
</feature>
<protein>
    <submittedName>
        <fullName evidence="2">Uncharacterized protein</fullName>
    </submittedName>
</protein>
<dbReference type="AlphaFoldDB" id="A0A9N7YIJ1"/>
<gene>
    <name evidence="2" type="ORF">PLEPLA_LOCUS14856</name>
</gene>